<dbReference type="EMBL" id="LGRX02019601">
    <property type="protein sequence ID" value="KAK3258341.1"/>
    <property type="molecule type" value="Genomic_DNA"/>
</dbReference>
<dbReference type="InterPro" id="IPR050726">
    <property type="entry name" value="mGluR"/>
</dbReference>
<keyword evidence="10" id="KW-1185">Reference proteome</keyword>
<name>A0AAE0FEI4_9CHLO</name>
<evidence type="ECO:0000256" key="5">
    <source>
        <dbReference type="ARBA" id="ARBA00023170"/>
    </source>
</evidence>
<dbReference type="SUPFAM" id="SSF53822">
    <property type="entry name" value="Periplasmic binding protein-like I"/>
    <property type="match status" value="3"/>
</dbReference>
<dbReference type="InterPro" id="IPR001828">
    <property type="entry name" value="ANF_lig-bd_rcpt"/>
</dbReference>
<dbReference type="GO" id="GO:0004930">
    <property type="term" value="F:G protein-coupled receptor activity"/>
    <property type="evidence" value="ECO:0007669"/>
    <property type="project" value="InterPro"/>
</dbReference>
<evidence type="ECO:0000256" key="4">
    <source>
        <dbReference type="ARBA" id="ARBA00023136"/>
    </source>
</evidence>
<evidence type="ECO:0000259" key="8">
    <source>
        <dbReference type="Pfam" id="PF01094"/>
    </source>
</evidence>
<keyword evidence="6" id="KW-0325">Glycoprotein</keyword>
<evidence type="ECO:0000256" key="6">
    <source>
        <dbReference type="ARBA" id="ARBA00023180"/>
    </source>
</evidence>
<dbReference type="InterPro" id="IPR000337">
    <property type="entry name" value="GPCR_3"/>
</dbReference>
<sequence length="1486" mass="160070">MALADIARDPSMLPGTALLFALEDSKCTAADGREAALRLYDKGADVVIGTSCSDAFRGAQEVLELYKIPQISGSATISGLSTSGAAEVDRYPYFMRTILSDDFQATAIADMVLYYNWTRVATVAVELWDGLSGMDAFHSAAEERGVEIPAAHRLTYPFDLQNFSEVVTGLRDSRAYVIVLFGYPQDSAALIEQAYAAGVGGEGYVWIGSRTTASAKMWGAMSDELSEEQKNDIMRGYLGVRPYINTSTPEYVAFAQRFSAQPATVDAATGECSEEVDDAGVPIWRRYDADNGTTHSECIGMVYADEEIKPFYVNYYDATYVVARALQEVLGRQEGNVIEHTELNEAMLRQTFTGASGQLAFDHVGDRVTGVSYEVVNHAGDSQLRPIGAWNSVSKFTECGEGVWDTTDCHPVVWSTGMDVVPKTSHLYVGVIYSMVNVGGAGMDGGAPTAGALLALEAINADPGILPNTALLFAVEDDKCDQEYGSSAALALQSWGADVVIGASCSTSSQSAIHLLEQTPIISSTSSSPYLSRFSYFMRTIPSDAYQALAMADMVLYYNWTRVATVAVEDEYGLSGIDAFHSAAEERGIEIPAAHRLTYPSYGTQNFTEVVAGLQESRAHVIVLFAYGRDTGLLMEQAYAAGVGGEDYVWITSEGSTIAQLYDGMSSALSHQEKTHILQGAFALILSVNTSSPEYLTYAERWAAQPATVDAQTEECSGAVDDVGTPIWLWPYDDATQFYCSGAEVNASDPYNVFAMLHYDTAQVVSRALHELVEVRGRIEIDGAELLEAMLEQSFTGLTGLVEFDSAGDRTGEVVYEVLKYADSSSSSLTVATWSAANKYKECGQSLDHCYPIEWLTGDGTVPKTSHINIGAACGLVGNVSGAMRNLEYGEHGAAIALAIAEVNSDGLLLPSTKLRFLLQDSKCEAAAGQDAARRLLLAAADVVVGTSCTTSSEPAQQELKSSRVPQISGGASSPSLSQYSYFMRTIPSDAHMAVAIADLVQYYNWTRVATVAMDNDYGRYGIDEFHNAAMARSIDVVQALTFSPHATEDFSEVVAGLQHSRAYIIVVFAYDMEIGRLMEQAYAAGVGGKGYVWIGSDTTARISEALSSQLSDEEKNDIMRGYLGPVPYIDTSTPEYVAFAERWAAQPATVDAATGECSDEVDDAGAPIWRRYDADNDSSTYDVCVGFNQTDALAGKGDQTAIDRCAVFFYDATHVVARALHQLLLHETTNSVVGPQLRDYMLEQSFTGATGLISFDELGDRNSGIQYEVLNHAGESKLERVAFHSNARYSECTDDCRPVVWSSGAERPRDGACSEAGSVFSVEGNRCEPCEAGSFHDPQANDCLLCNPGSVTLDAGATACLACRDLQATYYQDLAGQASCRDCPLGADCSSGVSAVGMEGCALARAAPSQVSVQAGAWADSLESHTPVLKASTRQRNRRLSRGFPPWPLLQRKRRPRSDRSGAGRVGEGKKSKKKKSTLSSEAFI</sequence>
<evidence type="ECO:0000313" key="10">
    <source>
        <dbReference type="Proteomes" id="UP001190700"/>
    </source>
</evidence>
<feature type="domain" description="Receptor ligand binding region" evidence="8">
    <location>
        <begin position="894"/>
        <end position="1273"/>
    </location>
</feature>
<dbReference type="PRINTS" id="PR00248">
    <property type="entry name" value="GPCRMGR"/>
</dbReference>
<protein>
    <recommendedName>
        <fullName evidence="8">Receptor ligand binding region domain-containing protein</fullName>
    </recommendedName>
</protein>
<accession>A0AAE0FEI4</accession>
<feature type="compositionally biased region" description="Basic and acidic residues" evidence="7">
    <location>
        <begin position="1459"/>
        <end position="1471"/>
    </location>
</feature>
<evidence type="ECO:0000313" key="9">
    <source>
        <dbReference type="EMBL" id="KAK3258341.1"/>
    </source>
</evidence>
<comment type="subcellular location">
    <subcellularLocation>
        <location evidence="1">Membrane</location>
        <topology evidence="1">Multi-pass membrane protein</topology>
    </subcellularLocation>
</comment>
<keyword evidence="4" id="KW-0472">Membrane</keyword>
<feature type="domain" description="Receptor ligand binding region" evidence="8">
    <location>
        <begin position="1"/>
        <end position="378"/>
    </location>
</feature>
<feature type="region of interest" description="Disordered" evidence="7">
    <location>
        <begin position="1429"/>
        <end position="1486"/>
    </location>
</feature>
<keyword evidence="3" id="KW-1133">Transmembrane helix</keyword>
<organism evidence="9 10">
    <name type="scientific">Cymbomonas tetramitiformis</name>
    <dbReference type="NCBI Taxonomy" id="36881"/>
    <lineage>
        <taxon>Eukaryota</taxon>
        <taxon>Viridiplantae</taxon>
        <taxon>Chlorophyta</taxon>
        <taxon>Pyramimonadophyceae</taxon>
        <taxon>Pyramimonadales</taxon>
        <taxon>Pyramimonadaceae</taxon>
        <taxon>Cymbomonas</taxon>
    </lineage>
</organism>
<dbReference type="InterPro" id="IPR028082">
    <property type="entry name" value="Peripla_BP_I"/>
</dbReference>
<proteinExistence type="predicted"/>
<keyword evidence="5" id="KW-0675">Receptor</keyword>
<keyword evidence="2" id="KW-0812">Transmembrane</keyword>
<comment type="caution">
    <text evidence="9">The sequence shown here is derived from an EMBL/GenBank/DDBJ whole genome shotgun (WGS) entry which is preliminary data.</text>
</comment>
<dbReference type="Gene3D" id="2.10.50.10">
    <property type="entry name" value="Tumor Necrosis Factor Receptor, subunit A, domain 2"/>
    <property type="match status" value="1"/>
</dbReference>
<evidence type="ECO:0000256" key="2">
    <source>
        <dbReference type="ARBA" id="ARBA00022692"/>
    </source>
</evidence>
<dbReference type="Pfam" id="PF01094">
    <property type="entry name" value="ANF_receptor"/>
    <property type="match status" value="3"/>
</dbReference>
<dbReference type="SMART" id="SM01411">
    <property type="entry name" value="Ephrin_rec_like"/>
    <property type="match status" value="1"/>
</dbReference>
<dbReference type="Gene3D" id="3.40.50.2300">
    <property type="match status" value="8"/>
</dbReference>
<dbReference type="GO" id="GO:0016020">
    <property type="term" value="C:membrane"/>
    <property type="evidence" value="ECO:0007669"/>
    <property type="project" value="UniProtKB-SubCell"/>
</dbReference>
<evidence type="ECO:0000256" key="3">
    <source>
        <dbReference type="ARBA" id="ARBA00022989"/>
    </source>
</evidence>
<dbReference type="Proteomes" id="UP001190700">
    <property type="component" value="Unassembled WGS sequence"/>
</dbReference>
<evidence type="ECO:0000256" key="7">
    <source>
        <dbReference type="SAM" id="MobiDB-lite"/>
    </source>
</evidence>
<feature type="domain" description="Receptor ligand binding region" evidence="8">
    <location>
        <begin position="452"/>
        <end position="821"/>
    </location>
</feature>
<evidence type="ECO:0000256" key="1">
    <source>
        <dbReference type="ARBA" id="ARBA00004141"/>
    </source>
</evidence>
<gene>
    <name evidence="9" type="ORF">CYMTET_32610</name>
</gene>
<dbReference type="PANTHER" id="PTHR24060">
    <property type="entry name" value="METABOTROPIC GLUTAMATE RECEPTOR"/>
    <property type="match status" value="1"/>
</dbReference>
<reference evidence="9 10" key="1">
    <citation type="journal article" date="2015" name="Genome Biol. Evol.">
        <title>Comparative Genomics of a Bacterivorous Green Alga Reveals Evolutionary Causalities and Consequences of Phago-Mixotrophic Mode of Nutrition.</title>
        <authorList>
            <person name="Burns J.A."/>
            <person name="Paasch A."/>
            <person name="Narechania A."/>
            <person name="Kim E."/>
        </authorList>
    </citation>
    <scope>NUCLEOTIDE SEQUENCE [LARGE SCALE GENOMIC DNA]</scope>
    <source>
        <strain evidence="9 10">PLY_AMNH</strain>
    </source>
</reference>